<sequence length="412" mass="46140">MESESSISTDQPVLESNRTVFVCGFVPKRWHNSALQAVVQDLICEYYVACNAESWDESTPTRGLLSNAEALLFFVNEFTLSDTNCLLNLQYAWHLMVPVIMLRPPKTKLVICKQEKTHDDILVVGNGSIVRSPSTRWTLLDDTPMDTVDYGLLQDVLHEGYKLSIVYDRLDHKSSMRRISERLKEVMRPSLLREAEHRPFFLSPSEGPNLTERLSNTASSNSGEITTERGVNATEAHRPPQLNLRLTQSLSNLKADHRGIPRTPHPHAVNGTLKRKFKVPPIHTGNESQEEIPPGPTSAATTTGGASSTLSRTSSRERRMSMGSLDDVNSFQETQYLVFPIRDTSKKPTLIKFPDDLMEDKDGEHDSIWGSDTSLEEETEIAKQINQGMCLDYDEPDSPIGTPAPYIGDLET</sequence>
<feature type="region of interest" description="Disordered" evidence="1">
    <location>
        <begin position="390"/>
        <end position="412"/>
    </location>
</feature>
<evidence type="ECO:0000256" key="1">
    <source>
        <dbReference type="SAM" id="MobiDB-lite"/>
    </source>
</evidence>
<feature type="compositionally biased region" description="Low complexity" evidence="1">
    <location>
        <begin position="297"/>
        <end position="313"/>
    </location>
</feature>
<keyword evidence="3" id="KW-1185">Reference proteome</keyword>
<organism evidence="2 3">
    <name type="scientific">Oesophagostomum dentatum</name>
    <name type="common">Nodular worm</name>
    <dbReference type="NCBI Taxonomy" id="61180"/>
    <lineage>
        <taxon>Eukaryota</taxon>
        <taxon>Metazoa</taxon>
        <taxon>Ecdysozoa</taxon>
        <taxon>Nematoda</taxon>
        <taxon>Chromadorea</taxon>
        <taxon>Rhabditida</taxon>
        <taxon>Rhabditina</taxon>
        <taxon>Rhabditomorpha</taxon>
        <taxon>Strongyloidea</taxon>
        <taxon>Strongylidae</taxon>
        <taxon>Oesophagostomum</taxon>
    </lineage>
</organism>
<dbReference type="AlphaFoldDB" id="A0A0B1T4U8"/>
<gene>
    <name evidence="2" type="ORF">OESDEN_07860</name>
</gene>
<feature type="region of interest" description="Disordered" evidence="1">
    <location>
        <begin position="281"/>
        <end position="318"/>
    </location>
</feature>
<evidence type="ECO:0000313" key="3">
    <source>
        <dbReference type="Proteomes" id="UP000053660"/>
    </source>
</evidence>
<reference evidence="2 3" key="1">
    <citation type="submission" date="2014-03" db="EMBL/GenBank/DDBJ databases">
        <title>Draft genome of the hookworm Oesophagostomum dentatum.</title>
        <authorList>
            <person name="Mitreva M."/>
        </authorList>
    </citation>
    <scope>NUCLEOTIDE SEQUENCE [LARGE SCALE GENOMIC DNA]</scope>
    <source>
        <strain evidence="2 3">OD-Hann</strain>
    </source>
</reference>
<dbReference type="Proteomes" id="UP000053660">
    <property type="component" value="Unassembled WGS sequence"/>
</dbReference>
<evidence type="ECO:0000313" key="2">
    <source>
        <dbReference type="EMBL" id="KHJ92259.1"/>
    </source>
</evidence>
<proteinExistence type="predicted"/>
<protein>
    <submittedName>
        <fullName evidence="2">Uncharacterized protein</fullName>
    </submittedName>
</protein>
<dbReference type="OrthoDB" id="5855276at2759"/>
<name>A0A0B1T4U8_OESDE</name>
<accession>A0A0B1T4U8</accession>
<dbReference type="EMBL" id="KN551470">
    <property type="protein sequence ID" value="KHJ92259.1"/>
    <property type="molecule type" value="Genomic_DNA"/>
</dbReference>
<feature type="region of interest" description="Disordered" evidence="1">
    <location>
        <begin position="202"/>
        <end position="225"/>
    </location>
</feature>
<feature type="compositionally biased region" description="Polar residues" evidence="1">
    <location>
        <begin position="206"/>
        <end position="225"/>
    </location>
</feature>